<dbReference type="InterPro" id="IPR030392">
    <property type="entry name" value="S74_ICA"/>
</dbReference>
<evidence type="ECO:0000313" key="5">
    <source>
        <dbReference type="EMBL" id="QOR59458.1"/>
    </source>
</evidence>
<evidence type="ECO:0000259" key="4">
    <source>
        <dbReference type="PROSITE" id="PS51688"/>
    </source>
</evidence>
<evidence type="ECO:0000313" key="6">
    <source>
        <dbReference type="Proteomes" id="UP000593882"/>
    </source>
</evidence>
<evidence type="ECO:0000256" key="3">
    <source>
        <dbReference type="SAM" id="Coils"/>
    </source>
</evidence>
<dbReference type="EMBL" id="MT774390">
    <property type="protein sequence ID" value="QOR59458.1"/>
    <property type="molecule type" value="Genomic_DNA"/>
</dbReference>
<evidence type="ECO:0000256" key="2">
    <source>
        <dbReference type="ARBA" id="ARBA00022732"/>
    </source>
</evidence>
<keyword evidence="2" id="KW-1227">Viral tail protein</keyword>
<keyword evidence="6" id="KW-1185">Reference proteome</keyword>
<feature type="domain" description="Peptidase S74" evidence="4">
    <location>
        <begin position="453"/>
        <end position="550"/>
    </location>
</feature>
<proteinExistence type="predicted"/>
<dbReference type="GO" id="GO:0098015">
    <property type="term" value="C:virus tail"/>
    <property type="evidence" value="ECO:0007669"/>
    <property type="project" value="UniProtKB-KW"/>
</dbReference>
<keyword evidence="3" id="KW-0175">Coiled coil</keyword>
<organism evidence="5 6">
    <name type="scientific">uncultured phage cr85_1</name>
    <dbReference type="NCBI Taxonomy" id="2772074"/>
    <lineage>
        <taxon>Viruses</taxon>
        <taxon>Duplodnaviria</taxon>
        <taxon>Heunggongvirae</taxon>
        <taxon>Uroviricota</taxon>
        <taxon>Caudoviricetes</taxon>
        <taxon>Crassvirales</taxon>
        <taxon>Steigviridae</taxon>
        <taxon>Asinivirinae</taxon>
        <taxon>Kahnovirus</taxon>
        <taxon>Kahnovirus oralis</taxon>
    </lineage>
</organism>
<accession>A0A7M1RYM4</accession>
<comment type="subcellular location">
    <subcellularLocation>
        <location evidence="1">Virion</location>
    </subcellularLocation>
</comment>
<keyword evidence="2" id="KW-0946">Virion</keyword>
<dbReference type="GeneID" id="65130044"/>
<dbReference type="Proteomes" id="UP000593882">
    <property type="component" value="Segment"/>
</dbReference>
<name>A0A7M1RYM4_9CAUD</name>
<dbReference type="PROSITE" id="PS51688">
    <property type="entry name" value="ICA"/>
    <property type="match status" value="1"/>
</dbReference>
<protein>
    <recommendedName>
        <fullName evidence="4">Peptidase S74 domain-containing protein</fullName>
    </recommendedName>
</protein>
<feature type="coiled-coil region" evidence="3">
    <location>
        <begin position="536"/>
        <end position="563"/>
    </location>
</feature>
<evidence type="ECO:0000256" key="1">
    <source>
        <dbReference type="ARBA" id="ARBA00004328"/>
    </source>
</evidence>
<dbReference type="KEGG" id="vg:65130044"/>
<reference evidence="5 6" key="1">
    <citation type="submission" date="2020-07" db="EMBL/GenBank/DDBJ databases">
        <title>Taxonomic proposal: Crassvirales, a new order of highly abundant and diverse bacterial viruses.</title>
        <authorList>
            <person name="Shkoporov A.N."/>
            <person name="Stockdale S.R."/>
            <person name="Guerin E."/>
            <person name="Ross R.P."/>
            <person name="Hill C."/>
        </authorList>
    </citation>
    <scope>NUCLEOTIDE SEQUENCE [LARGE SCALE GENOMIC DNA]</scope>
</reference>
<sequence>MSAKGKEFKVNVSTNRATAISSSAGSYPNVLYFPIDDDNVIIFNGNIYDWNASVTSPKLISSGDLNTYRGTQYLGVYYANYGNSISNKPSGVSQFALHVLLENNDSSTIQVLYSKNKIYTRAYESSSWSSWTEIGAGGITSIPQASSSALGGIKIGYSDGGRNYAVELDSSGKAYVNVPWTDTNTIYNVATTSANGLMSSSDKSKLNGIQAGADAVSFSRSLSSGTKIGTININGVNTDIYAPTAGEPVEYGVATSTTLGLVRIGYPESGKNYPVELNSSNQMYVNVPWTDNNTTYSAGAGLSLSGTAFSLVKATPTTLGGVKVSSTEISTVSTVAATIFGSQNRIYPVQLAYPSGSAGIDGNKVLSVYVPWENTTYSVVSTSKNGLVSMDSALAELAYEDKDAGNLGSLARFGEMGMLEVSTIVEDDLALVNKSNSWTAYQDFKSGAGNSGSDMRFKREVTCMPDVLDNLMSLNVIKYIWEHPDENGIRCTFGVKADQLLSLGGVYATMVHSRADKYDTKWVEYDRFGVLAIKALQEVVMRNKQLESRIEYLEDTINSMRRVWEENS</sequence>
<dbReference type="RefSeq" id="YP_010111616.1">
    <property type="nucleotide sequence ID" value="NC_055883.1"/>
</dbReference>